<dbReference type="PANTHER" id="PTHR45463:SF8">
    <property type="entry name" value="OS09G0392200 PROTEIN"/>
    <property type="match status" value="1"/>
</dbReference>
<dbReference type="Pfam" id="PF03478">
    <property type="entry name" value="Beta-prop_KIB1-4"/>
    <property type="match status" value="1"/>
</dbReference>
<gene>
    <name evidence="2" type="ORF">LVIROSA_LOCUS3934</name>
</gene>
<accession>A0AAU9LWG7</accession>
<dbReference type="InterPro" id="IPR005174">
    <property type="entry name" value="KIB1-4_b-propeller"/>
</dbReference>
<comment type="caution">
    <text evidence="2">The sequence shown here is derived from an EMBL/GenBank/DDBJ whole genome shotgun (WGS) entry which is preliminary data.</text>
</comment>
<dbReference type="AlphaFoldDB" id="A0AAU9LWG7"/>
<proteinExistence type="predicted"/>
<evidence type="ECO:0000259" key="1">
    <source>
        <dbReference type="Pfam" id="PF03478"/>
    </source>
</evidence>
<organism evidence="2 3">
    <name type="scientific">Lactuca virosa</name>
    <dbReference type="NCBI Taxonomy" id="75947"/>
    <lineage>
        <taxon>Eukaryota</taxon>
        <taxon>Viridiplantae</taxon>
        <taxon>Streptophyta</taxon>
        <taxon>Embryophyta</taxon>
        <taxon>Tracheophyta</taxon>
        <taxon>Spermatophyta</taxon>
        <taxon>Magnoliopsida</taxon>
        <taxon>eudicotyledons</taxon>
        <taxon>Gunneridae</taxon>
        <taxon>Pentapetalae</taxon>
        <taxon>asterids</taxon>
        <taxon>campanulids</taxon>
        <taxon>Asterales</taxon>
        <taxon>Asteraceae</taxon>
        <taxon>Cichorioideae</taxon>
        <taxon>Cichorieae</taxon>
        <taxon>Lactucinae</taxon>
        <taxon>Lactuca</taxon>
    </lineage>
</organism>
<dbReference type="PANTHER" id="PTHR45463">
    <property type="entry name" value="OS09G0392200 PROTEIN"/>
    <property type="match status" value="1"/>
</dbReference>
<reference evidence="2 3" key="1">
    <citation type="submission" date="2022-01" db="EMBL/GenBank/DDBJ databases">
        <authorList>
            <person name="Xiong W."/>
            <person name="Schranz E."/>
        </authorList>
    </citation>
    <scope>NUCLEOTIDE SEQUENCE [LARGE SCALE GENOMIC DNA]</scope>
</reference>
<protein>
    <recommendedName>
        <fullName evidence="1">KIB1-4 beta-propeller domain-containing protein</fullName>
    </recommendedName>
</protein>
<dbReference type="Proteomes" id="UP001157418">
    <property type="component" value="Unassembled WGS sequence"/>
</dbReference>
<sequence>MASRRPMLVWIPMYPYTKECYLEDFEGNYFKTLLPHCVGIGKECVGLTCGYMVFYGEKTRDFWLINPITRNELHFPAFPGSPGKAILVFSPSMPGSGLVLVVLNRSSYRIWFSLEGKGARNHVSSVNHFLDLHAFKGKIYTLNSNGCLYELRFNPKPKLTLLEIKNLGESRIFHREFVSSGENLYVIQYISEDLFQVQELNFGEMKLVSLEENTIGEYAFFLSIWNHHSVAIKPESWAVDPRSDFKSYDCFCDSTDETQKGRFFKTRMWYFPHLCLDVDLVNE</sequence>
<feature type="domain" description="KIB1-4 beta-propeller" evidence="1">
    <location>
        <begin position="31"/>
        <end position="232"/>
    </location>
</feature>
<evidence type="ECO:0000313" key="2">
    <source>
        <dbReference type="EMBL" id="CAH1416149.1"/>
    </source>
</evidence>
<dbReference type="EMBL" id="CAKMRJ010000002">
    <property type="protein sequence ID" value="CAH1416149.1"/>
    <property type="molecule type" value="Genomic_DNA"/>
</dbReference>
<evidence type="ECO:0000313" key="3">
    <source>
        <dbReference type="Proteomes" id="UP001157418"/>
    </source>
</evidence>
<name>A0AAU9LWG7_9ASTR</name>
<keyword evidence="3" id="KW-1185">Reference proteome</keyword>